<accession>A0A7W7PZN6</accession>
<reference evidence="2 3" key="1">
    <citation type="submission" date="2020-08" db="EMBL/GenBank/DDBJ databases">
        <title>Genomic Encyclopedia of Type Strains, Phase III (KMG-III): the genomes of soil and plant-associated and newly described type strains.</title>
        <authorList>
            <person name="Whitman W."/>
        </authorList>
    </citation>
    <scope>NUCLEOTIDE SEQUENCE [LARGE SCALE GENOMIC DNA]</scope>
    <source>
        <strain evidence="2 3">CECT 8960</strain>
    </source>
</reference>
<sequence>MSYTTPDPRFSRRPWELPPVAADGPASGGTVTPALHRLLTEPDAPVRDELVAAVADLLRSTKPVVAPDPDLLALLDLPDVHEVSTDPQPLLAALDTAPITRVAGLALAATLPAAAAAVQWPDDIRPAVAGLITVALTTTPEPSRDVRAARDTLADAVTAFRTAVFDAQSTNDSALPALAFPMLVRLAVLRRRLLDSAWRHREECWETLDRIVDATYWPPDAVTLTRMDKRLRAYRFPRWRR</sequence>
<dbReference type="Proteomes" id="UP000520767">
    <property type="component" value="Unassembled WGS sequence"/>
</dbReference>
<dbReference type="RefSeq" id="WP_184808564.1">
    <property type="nucleotide sequence ID" value="NZ_JACHJQ010000001.1"/>
</dbReference>
<feature type="region of interest" description="Disordered" evidence="1">
    <location>
        <begin position="1"/>
        <end position="29"/>
    </location>
</feature>
<organism evidence="2 3">
    <name type="scientific">Actinophytocola algeriensis</name>
    <dbReference type="NCBI Taxonomy" id="1768010"/>
    <lineage>
        <taxon>Bacteria</taxon>
        <taxon>Bacillati</taxon>
        <taxon>Actinomycetota</taxon>
        <taxon>Actinomycetes</taxon>
        <taxon>Pseudonocardiales</taxon>
        <taxon>Pseudonocardiaceae</taxon>
    </lineage>
</organism>
<name>A0A7W7PZN6_9PSEU</name>
<keyword evidence="3" id="KW-1185">Reference proteome</keyword>
<dbReference type="EMBL" id="JACHJQ010000001">
    <property type="protein sequence ID" value="MBB4904295.1"/>
    <property type="molecule type" value="Genomic_DNA"/>
</dbReference>
<evidence type="ECO:0000256" key="1">
    <source>
        <dbReference type="SAM" id="MobiDB-lite"/>
    </source>
</evidence>
<gene>
    <name evidence="2" type="ORF">FHR82_000505</name>
</gene>
<evidence type="ECO:0000313" key="2">
    <source>
        <dbReference type="EMBL" id="MBB4904295.1"/>
    </source>
</evidence>
<protein>
    <submittedName>
        <fullName evidence="2">Uncharacterized protein</fullName>
    </submittedName>
</protein>
<dbReference type="AlphaFoldDB" id="A0A7W7PZN6"/>
<evidence type="ECO:0000313" key="3">
    <source>
        <dbReference type="Proteomes" id="UP000520767"/>
    </source>
</evidence>
<proteinExistence type="predicted"/>
<comment type="caution">
    <text evidence="2">The sequence shown here is derived from an EMBL/GenBank/DDBJ whole genome shotgun (WGS) entry which is preliminary data.</text>
</comment>